<reference evidence="1 2" key="2">
    <citation type="journal article" date="1998" name="Adv. Virus Res.">
        <title>Viruses in marine brown algae.</title>
        <authorList>
            <person name="Muller D.G."/>
            <person name="Kapp M."/>
            <person name="Knippers R."/>
        </authorList>
    </citation>
    <scope>NUCLEOTIDE SEQUENCE [LARGE SCALE GENOMIC DNA]</scope>
    <source>
        <strain evidence="2">Isolate New Zealand/Kaikoura/1988</strain>
    </source>
</reference>
<reference evidence="1 2" key="3">
    <citation type="journal article" date="2000" name="Virology">
        <title>Characterization and immunolocalization of major structural proteins in the brown algal virus EsV-1.</title>
        <authorList>
            <person name="Delaroque N."/>
            <person name="Wolf S."/>
            <person name="Muller D.G."/>
            <person name="Knippers R."/>
        </authorList>
    </citation>
    <scope>NUCLEOTIDE SEQUENCE [LARGE SCALE GENOMIC DNA]</scope>
    <source>
        <strain evidence="2">Isolate New Zealand/Kaikoura/1988</strain>
    </source>
</reference>
<gene>
    <name evidence="1" type="primary">ORF 179</name>
</gene>
<keyword evidence="2" id="KW-1185">Reference proteome</keyword>
<dbReference type="EMBL" id="AF204951">
    <property type="protein sequence ID" value="AAK14593.1"/>
    <property type="molecule type" value="Genomic_DNA"/>
</dbReference>
<name>Q8QNA8_ESV1K</name>
<protein>
    <submittedName>
        <fullName evidence="1">EsV-1-179</fullName>
    </submittedName>
</protein>
<dbReference type="KEGG" id="vg:920753"/>
<reference evidence="1 2" key="4">
    <citation type="journal article" date="2000" name="Virology">
        <title>The brown algal virus EsV-1 particle contains a putative hybrid histidine kinase.</title>
        <authorList>
            <person name="Delaroque N."/>
            <person name="Wolf S."/>
            <person name="Muller D.G."/>
            <person name="Knippers R."/>
        </authorList>
    </citation>
    <scope>NUCLEOTIDE SEQUENCE [LARGE SCALE GENOMIC DNA]</scope>
    <source>
        <strain evidence="2">Isolate New Zealand/Kaikoura/1988</strain>
    </source>
</reference>
<evidence type="ECO:0000313" key="2">
    <source>
        <dbReference type="Proteomes" id="UP000000864"/>
    </source>
</evidence>
<sequence length="227" mass="25777">MLTKNNTRPSRRMHSLWLAMARHKPCKFPITRYEGEYRPTWTQRWTRIGGESGSWQFFSHARDITPDDDGEPYTWEGEFGWYNLIRPMLAGPSNDWGAFDLAGLLQINQRGELIKACGWVSLKKNDLMFFIRAGITVGAYRKDHGIDNLCMTPAVFCIPGAGGKFDLTLVTTNKSIGKTLVEVYFLCGRETAEVRSRLPGMHKFYRAARIKKCFAYTAKIFGGACGD</sequence>
<dbReference type="Proteomes" id="UP000000864">
    <property type="component" value="Segment"/>
</dbReference>
<organism evidence="1 2">
    <name type="scientific">Ectocarpus siliculosus virus 1 (isolate New Zealand/Kaikoura/1988)</name>
    <name type="common">EsV-1</name>
    <dbReference type="NCBI Taxonomy" id="654926"/>
    <lineage>
        <taxon>Viruses</taxon>
        <taxon>Varidnaviria</taxon>
        <taxon>Bamfordvirae</taxon>
        <taxon>Nucleocytoviricota</taxon>
        <taxon>Megaviricetes</taxon>
        <taxon>Algavirales</taxon>
        <taxon>Phycodnaviridae</taxon>
        <taxon>Phaeovirus</taxon>
        <taxon>Phaeovirus unasiliculosus</taxon>
        <taxon>Ectocarpus siliculosus virus 1</taxon>
    </lineage>
</organism>
<accession>Q8QNA8</accession>
<evidence type="ECO:0000313" key="1">
    <source>
        <dbReference type="EMBL" id="AAK14593.1"/>
    </source>
</evidence>
<reference evidence="1 2" key="1">
    <citation type="journal article" date="1995" name="Virology">
        <title>Coat protein of the Ectocarpus siliculosus virus.</title>
        <authorList>
            <person name="Klein M."/>
            <person name="Lanka S.T."/>
            <person name="Knippers R."/>
            <person name="Muller D.G."/>
        </authorList>
    </citation>
    <scope>NUCLEOTIDE SEQUENCE [LARGE SCALE GENOMIC DNA]</scope>
    <source>
        <strain evidence="2">Isolate New Zealand/Kaikoura/1988</strain>
    </source>
</reference>
<organismHost>
    <name type="scientific">Ectocarpus siliculosus</name>
    <name type="common">Brown alga</name>
    <name type="synonym">Conferva siliculosa</name>
    <dbReference type="NCBI Taxonomy" id="2880"/>
</organismHost>
<proteinExistence type="predicted"/>